<dbReference type="EMBL" id="VJMH01000855">
    <property type="protein sequence ID" value="KAF0714159.1"/>
    <property type="molecule type" value="Genomic_DNA"/>
</dbReference>
<comment type="similarity">
    <text evidence="4 11">Belongs to the acyl-CoA oxidase family.</text>
</comment>
<dbReference type="Gene3D" id="1.20.140.10">
    <property type="entry name" value="Butyryl-CoA Dehydrogenase, subunit A, domain 3"/>
    <property type="match status" value="2"/>
</dbReference>
<evidence type="ECO:0000256" key="1">
    <source>
        <dbReference type="ARBA" id="ARBA00001201"/>
    </source>
</evidence>
<dbReference type="Pfam" id="PF14749">
    <property type="entry name" value="Acyl-CoA_ox_N"/>
    <property type="match status" value="1"/>
</dbReference>
<proteinExistence type="inferred from homology"/>
<evidence type="ECO:0000256" key="7">
    <source>
        <dbReference type="ARBA" id="ARBA00022832"/>
    </source>
</evidence>
<gene>
    <name evidence="18" type="primary">Aste57867_4015</name>
    <name evidence="17" type="ORF">As57867_004004</name>
    <name evidence="18" type="ORF">ASTE57867_4015</name>
</gene>
<evidence type="ECO:0000256" key="3">
    <source>
        <dbReference type="ARBA" id="ARBA00004275"/>
    </source>
</evidence>
<feature type="domain" description="Acyl-CoA oxidase C-alpha1" evidence="16">
    <location>
        <begin position="282"/>
        <end position="449"/>
    </location>
</feature>
<reference evidence="18 19" key="1">
    <citation type="submission" date="2019-03" db="EMBL/GenBank/DDBJ databases">
        <authorList>
            <person name="Gaulin E."/>
            <person name="Dumas B."/>
        </authorList>
    </citation>
    <scope>NUCLEOTIDE SEQUENCE [LARGE SCALE GENOMIC DNA]</scope>
    <source>
        <strain evidence="18">CBS 568.67</strain>
    </source>
</reference>
<accession>A0A485KF77</accession>
<dbReference type="Proteomes" id="UP000332933">
    <property type="component" value="Unassembled WGS sequence"/>
</dbReference>
<dbReference type="InterPro" id="IPR036250">
    <property type="entry name" value="AcylCo_DH-like_C"/>
</dbReference>
<dbReference type="InterPro" id="IPR055060">
    <property type="entry name" value="ACOX_C_alpha1"/>
</dbReference>
<dbReference type="EMBL" id="CAADRA010000855">
    <property type="protein sequence ID" value="VFT81150.1"/>
    <property type="molecule type" value="Genomic_DNA"/>
</dbReference>
<dbReference type="InterPro" id="IPR002655">
    <property type="entry name" value="Acyl-CoA_oxidase_C"/>
</dbReference>
<dbReference type="InterPro" id="IPR012258">
    <property type="entry name" value="Acyl-CoA_oxidase"/>
</dbReference>
<protein>
    <recommendedName>
        <fullName evidence="11">Acyl-coenzyme A oxidase</fullName>
    </recommendedName>
</protein>
<dbReference type="PANTHER" id="PTHR10909:SF250">
    <property type="entry name" value="PEROXISOMAL ACYL-COENZYME A OXIDASE 1"/>
    <property type="match status" value="1"/>
</dbReference>
<name>A0A485KF77_9STRA</name>
<dbReference type="Pfam" id="PF01756">
    <property type="entry name" value="ACOX"/>
    <property type="match status" value="1"/>
</dbReference>
<feature type="domain" description="Acyl-CoA oxidase C-terminal" evidence="14">
    <location>
        <begin position="509"/>
        <end position="652"/>
    </location>
</feature>
<reference evidence="17" key="2">
    <citation type="submission" date="2019-06" db="EMBL/GenBank/DDBJ databases">
        <title>Genomics analysis of Aphanomyces spp. identifies a new class of oomycete effector associated with host adaptation.</title>
        <authorList>
            <person name="Gaulin E."/>
        </authorList>
    </citation>
    <scope>NUCLEOTIDE SEQUENCE</scope>
    <source>
        <strain evidence="17">CBS 578.67</strain>
    </source>
</reference>
<evidence type="ECO:0000313" key="18">
    <source>
        <dbReference type="EMBL" id="VFT81150.1"/>
    </source>
</evidence>
<feature type="active site" description="Proton acceptor" evidence="12">
    <location>
        <position position="434"/>
    </location>
</feature>
<evidence type="ECO:0000256" key="4">
    <source>
        <dbReference type="ARBA" id="ARBA00006288"/>
    </source>
</evidence>
<evidence type="ECO:0000259" key="14">
    <source>
        <dbReference type="Pfam" id="PF01756"/>
    </source>
</evidence>
<keyword evidence="5 11" id="KW-0285">Flavoprotein</keyword>
<organism evidence="18 19">
    <name type="scientific">Aphanomyces stellatus</name>
    <dbReference type="NCBI Taxonomy" id="120398"/>
    <lineage>
        <taxon>Eukaryota</taxon>
        <taxon>Sar</taxon>
        <taxon>Stramenopiles</taxon>
        <taxon>Oomycota</taxon>
        <taxon>Saprolegniomycetes</taxon>
        <taxon>Saprolegniales</taxon>
        <taxon>Verrucalvaceae</taxon>
        <taxon>Aphanomyces</taxon>
    </lineage>
</organism>
<feature type="binding site" evidence="13">
    <location>
        <position position="183"/>
    </location>
    <ligand>
        <name>FAD</name>
        <dbReference type="ChEBI" id="CHEBI:57692"/>
    </ligand>
</feature>
<comment type="subcellular location">
    <subcellularLocation>
        <location evidence="3">Peroxisome</location>
    </subcellularLocation>
</comment>
<dbReference type="FunFam" id="2.40.110.10:FF:000003">
    <property type="entry name" value="Acyl-coenzyme A oxidase"/>
    <property type="match status" value="1"/>
</dbReference>
<dbReference type="PIRSF" id="PIRSF000168">
    <property type="entry name" value="Acyl-CoA_oxidase"/>
    <property type="match status" value="1"/>
</dbReference>
<keyword evidence="6 11" id="KW-0274">FAD</keyword>
<evidence type="ECO:0000256" key="8">
    <source>
        <dbReference type="ARBA" id="ARBA00023002"/>
    </source>
</evidence>
<feature type="domain" description="Acyl-coenzyme A oxidase N-terminal" evidence="15">
    <location>
        <begin position="24"/>
        <end position="136"/>
    </location>
</feature>
<keyword evidence="9" id="KW-0443">Lipid metabolism</keyword>
<evidence type="ECO:0000256" key="9">
    <source>
        <dbReference type="ARBA" id="ARBA00023098"/>
    </source>
</evidence>
<dbReference type="InterPro" id="IPR046373">
    <property type="entry name" value="Acyl-CoA_Oxase/DH_mid-dom_sf"/>
</dbReference>
<evidence type="ECO:0000259" key="15">
    <source>
        <dbReference type="Pfam" id="PF14749"/>
    </source>
</evidence>
<dbReference type="GO" id="GO:0033540">
    <property type="term" value="P:fatty acid beta-oxidation using acyl-CoA oxidase"/>
    <property type="evidence" value="ECO:0007669"/>
    <property type="project" value="TreeGrafter"/>
</dbReference>
<feature type="binding site" evidence="13">
    <location>
        <position position="144"/>
    </location>
    <ligand>
        <name>FAD</name>
        <dbReference type="ChEBI" id="CHEBI:57692"/>
    </ligand>
</feature>
<dbReference type="FunFam" id="1.20.140.10:FF:000015">
    <property type="entry name" value="Acyl-coenzyme A oxidase"/>
    <property type="match status" value="1"/>
</dbReference>
<dbReference type="GO" id="GO:0005777">
    <property type="term" value="C:peroxisome"/>
    <property type="evidence" value="ECO:0007669"/>
    <property type="project" value="UniProtKB-SubCell"/>
</dbReference>
<evidence type="ECO:0000313" key="17">
    <source>
        <dbReference type="EMBL" id="KAF0714159.1"/>
    </source>
</evidence>
<comment type="cofactor">
    <cofactor evidence="2">
        <name>FAD</name>
        <dbReference type="ChEBI" id="CHEBI:57692"/>
    </cofactor>
</comment>
<dbReference type="InterPro" id="IPR037069">
    <property type="entry name" value="AcylCoA_DH/ox_N_sf"/>
</dbReference>
<dbReference type="InterPro" id="IPR029320">
    <property type="entry name" value="Acyl-CoA_ox_N"/>
</dbReference>
<dbReference type="GO" id="GO:0055088">
    <property type="term" value="P:lipid homeostasis"/>
    <property type="evidence" value="ECO:0007669"/>
    <property type="project" value="TreeGrafter"/>
</dbReference>
<evidence type="ECO:0000256" key="6">
    <source>
        <dbReference type="ARBA" id="ARBA00022827"/>
    </source>
</evidence>
<evidence type="ECO:0000256" key="2">
    <source>
        <dbReference type="ARBA" id="ARBA00001974"/>
    </source>
</evidence>
<comment type="catalytic activity">
    <reaction evidence="1">
        <text>a 2,3-saturated acyl-CoA + O2 = a (2E)-enoyl-CoA + H2O2</text>
        <dbReference type="Rhea" id="RHEA:38959"/>
        <dbReference type="ChEBI" id="CHEBI:15379"/>
        <dbReference type="ChEBI" id="CHEBI:16240"/>
        <dbReference type="ChEBI" id="CHEBI:58856"/>
        <dbReference type="ChEBI" id="CHEBI:65111"/>
        <dbReference type="EC" id="1.3.3.6"/>
    </reaction>
</comment>
<evidence type="ECO:0000256" key="13">
    <source>
        <dbReference type="PIRSR" id="PIRSR000168-2"/>
    </source>
</evidence>
<keyword evidence="7" id="KW-0276">Fatty acid metabolism</keyword>
<evidence type="ECO:0000259" key="16">
    <source>
        <dbReference type="Pfam" id="PF22924"/>
    </source>
</evidence>
<evidence type="ECO:0000313" key="19">
    <source>
        <dbReference type="Proteomes" id="UP000332933"/>
    </source>
</evidence>
<keyword evidence="19" id="KW-1185">Reference proteome</keyword>
<dbReference type="GO" id="GO:0005504">
    <property type="term" value="F:fatty acid binding"/>
    <property type="evidence" value="ECO:0007669"/>
    <property type="project" value="TreeGrafter"/>
</dbReference>
<dbReference type="InterPro" id="IPR009100">
    <property type="entry name" value="AcylCoA_DH/oxidase_NM_dom_sf"/>
</dbReference>
<dbReference type="Gene3D" id="1.10.540.10">
    <property type="entry name" value="Acyl-CoA dehydrogenase/oxidase, N-terminal domain"/>
    <property type="match status" value="1"/>
</dbReference>
<evidence type="ECO:0000256" key="11">
    <source>
        <dbReference type="PIRNR" id="PIRNR000168"/>
    </source>
</evidence>
<evidence type="ECO:0000256" key="12">
    <source>
        <dbReference type="PIRSR" id="PIRSR000168-1"/>
    </source>
</evidence>
<dbReference type="OrthoDB" id="538336at2759"/>
<dbReference type="SUPFAM" id="SSF47203">
    <property type="entry name" value="Acyl-CoA dehydrogenase C-terminal domain-like"/>
    <property type="match status" value="2"/>
</dbReference>
<dbReference type="GO" id="GO:0003997">
    <property type="term" value="F:acyl-CoA oxidase activity"/>
    <property type="evidence" value="ECO:0007669"/>
    <property type="project" value="UniProtKB-EC"/>
</dbReference>
<sequence length="660" mass="72922">MTAAILDAERRKSPSTLSSELRDAFYYGSRGKRETFQRMRALLESHLTFEDGQKLFSESIDKQRVRSLRVACLVEKLILEHKLNAADADVLRGVAQDTNGYACPTLLHQVMFTKNIASIFTPEQQASWGSSIDSFQWLGAYAQTELGHGSNVRSLETTATFVPDHDQFEIHSPTLTSIKYWPGALGSTANIAVVYARLLVGDKDHGVHSFLVQLRDFATHAPLRGITLGHIGSKMAFNNVDNGYLKFDRVRIPRANLAMKFNTLSRDGVFAQVPGAKREISYFTMLQMRFHMLNSAGIFLSKASTIAVRYSAIRRQGFSASLPRTEVYVLDYQSQQHRLLPRLAESYAIVTTSNKYMALSQDATEAVDTGKSIDPNFLAMAHAMSCALKVVSSELCTRGIEICRRACGGHGYLQSSGLCLPEMGGYAAQFVTAEGENYVISQQTSRTLVKLVAGFRLGMPLSPDLELLSRLDAVMPMWTLASSEFEALFERRFLVLLKQFVATTERYPSLDQGIQANLIDSHHLTLCFGQYLLVRSFAAAVASLPRASPAAPIAQALLDLFCVTQLQADLGDFIALVGLPVSARAALHARLVDLLARVRPHAVSLVEAFDHSDITLNSTLGRADGRVYESLFQSSLLYASDAIPSFTEFLQPLRLMHAKL</sequence>
<dbReference type="SUPFAM" id="SSF56645">
    <property type="entry name" value="Acyl-CoA dehydrogenase NM domain-like"/>
    <property type="match status" value="1"/>
</dbReference>
<dbReference type="AlphaFoldDB" id="A0A485KF77"/>
<dbReference type="GO" id="GO:0071949">
    <property type="term" value="F:FAD binding"/>
    <property type="evidence" value="ECO:0007669"/>
    <property type="project" value="InterPro"/>
</dbReference>
<evidence type="ECO:0000256" key="10">
    <source>
        <dbReference type="ARBA" id="ARBA00023140"/>
    </source>
</evidence>
<dbReference type="Gene3D" id="2.40.110.10">
    <property type="entry name" value="Butyryl-CoA Dehydrogenase, subunit A, domain 2"/>
    <property type="match status" value="1"/>
</dbReference>
<dbReference type="Pfam" id="PF22924">
    <property type="entry name" value="ACOX_C_alpha1"/>
    <property type="match status" value="1"/>
</dbReference>
<keyword evidence="10" id="KW-0576">Peroxisome</keyword>
<evidence type="ECO:0000256" key="5">
    <source>
        <dbReference type="ARBA" id="ARBA00022630"/>
    </source>
</evidence>
<keyword evidence="8" id="KW-0560">Oxidoreductase</keyword>
<dbReference type="PANTHER" id="PTHR10909">
    <property type="entry name" value="ELECTRON TRANSPORT OXIDOREDUCTASE"/>
    <property type="match status" value="1"/>
</dbReference>